<sequence length="94" mass="10882">MTMPIWRMLLISSDVQRGIDPDNWKKGKKRSLVSCTICGKREYELNLIFECGKAAEPVCHKCAGNPEITKIKRQTTNKMLWNLSYVLEEDDIFC</sequence>
<proteinExistence type="predicted"/>
<protein>
    <submittedName>
        <fullName evidence="1">Uncharacterized protein</fullName>
    </submittedName>
</protein>
<dbReference type="EMBL" id="KY684089">
    <property type="protein sequence ID" value="ARF09880.1"/>
    <property type="molecule type" value="Genomic_DNA"/>
</dbReference>
<gene>
    <name evidence="1" type="ORF">Indivirus_5_3</name>
</gene>
<accession>A0A1V0SDT1</accession>
<reference evidence="1" key="1">
    <citation type="journal article" date="2017" name="Science">
        <title>Giant viruses with an expanded complement of translation system components.</title>
        <authorList>
            <person name="Schulz F."/>
            <person name="Yutin N."/>
            <person name="Ivanova N.N."/>
            <person name="Ortega D.R."/>
            <person name="Lee T.K."/>
            <person name="Vierheilig J."/>
            <person name="Daims H."/>
            <person name="Horn M."/>
            <person name="Wagner M."/>
            <person name="Jensen G.J."/>
            <person name="Kyrpides N.C."/>
            <person name="Koonin E.V."/>
            <person name="Woyke T."/>
        </authorList>
    </citation>
    <scope>NUCLEOTIDE SEQUENCE</scope>
    <source>
        <strain evidence="1">ILV1</strain>
    </source>
</reference>
<name>A0A1V0SDT1_9VIRU</name>
<organism evidence="1">
    <name type="scientific">Indivirus ILV1</name>
    <dbReference type="NCBI Taxonomy" id="1977633"/>
    <lineage>
        <taxon>Viruses</taxon>
        <taxon>Varidnaviria</taxon>
        <taxon>Bamfordvirae</taxon>
        <taxon>Nucleocytoviricota</taxon>
        <taxon>Megaviricetes</taxon>
        <taxon>Imitervirales</taxon>
        <taxon>Mimiviridae</taxon>
        <taxon>Klosneuvirinae</taxon>
        <taxon>Indivirus</taxon>
    </lineage>
</organism>
<evidence type="ECO:0000313" key="1">
    <source>
        <dbReference type="EMBL" id="ARF09880.1"/>
    </source>
</evidence>